<evidence type="ECO:0000313" key="3">
    <source>
        <dbReference type="Proteomes" id="UP000799436"/>
    </source>
</evidence>
<evidence type="ECO:0000313" key="2">
    <source>
        <dbReference type="EMBL" id="KAF2767459.1"/>
    </source>
</evidence>
<feature type="compositionally biased region" description="Acidic residues" evidence="1">
    <location>
        <begin position="248"/>
        <end position="264"/>
    </location>
</feature>
<name>A0A6G1L4G7_9PEZI</name>
<reference evidence="2" key="1">
    <citation type="journal article" date="2020" name="Stud. Mycol.">
        <title>101 Dothideomycetes genomes: a test case for predicting lifestyles and emergence of pathogens.</title>
        <authorList>
            <person name="Haridas S."/>
            <person name="Albert R."/>
            <person name="Binder M."/>
            <person name="Bloem J."/>
            <person name="Labutti K."/>
            <person name="Salamov A."/>
            <person name="Andreopoulos B."/>
            <person name="Baker S."/>
            <person name="Barry K."/>
            <person name="Bills G."/>
            <person name="Bluhm B."/>
            <person name="Cannon C."/>
            <person name="Castanera R."/>
            <person name="Culley D."/>
            <person name="Daum C."/>
            <person name="Ezra D."/>
            <person name="Gonzalez J."/>
            <person name="Henrissat B."/>
            <person name="Kuo A."/>
            <person name="Liang C."/>
            <person name="Lipzen A."/>
            <person name="Lutzoni F."/>
            <person name="Magnuson J."/>
            <person name="Mondo S."/>
            <person name="Nolan M."/>
            <person name="Ohm R."/>
            <person name="Pangilinan J."/>
            <person name="Park H.-J."/>
            <person name="Ramirez L."/>
            <person name="Alfaro M."/>
            <person name="Sun H."/>
            <person name="Tritt A."/>
            <person name="Yoshinaga Y."/>
            <person name="Zwiers L.-H."/>
            <person name="Turgeon B."/>
            <person name="Goodwin S."/>
            <person name="Spatafora J."/>
            <person name="Crous P."/>
            <person name="Grigoriev I."/>
        </authorList>
    </citation>
    <scope>NUCLEOTIDE SEQUENCE</scope>
    <source>
        <strain evidence="2">CBS 116005</strain>
    </source>
</reference>
<dbReference type="Proteomes" id="UP000799436">
    <property type="component" value="Unassembled WGS sequence"/>
</dbReference>
<accession>A0A6G1L4G7</accession>
<feature type="region of interest" description="Disordered" evidence="1">
    <location>
        <begin position="41"/>
        <end position="64"/>
    </location>
</feature>
<sequence>MPSDLGHSAQSQPFTHHAKNDYSNLLDQDFVAVSQQQARLHSGSAQQQVKETRTHQARVGPAAASIRREPLCKSAFPVSPPLFHPHEAATTPKTEELMKAARGVDALFVLPELLNLPHDDVRRHVTTLFETPEDLFIANVLALSESWHRGSGREFDFATNYVEKKQEWEMTRGSGLSIHLNDFQQVQQGNWRRIAFPSVWKLQQSQFARTRRPLVNRLQQSAKPKATSPPVAADNDTGMESAWKVPFDEDEDQDGGSDEASDED</sequence>
<keyword evidence="3" id="KW-1185">Reference proteome</keyword>
<dbReference type="AlphaFoldDB" id="A0A6G1L4G7"/>
<organism evidence="2 3">
    <name type="scientific">Teratosphaeria nubilosa</name>
    <dbReference type="NCBI Taxonomy" id="161662"/>
    <lineage>
        <taxon>Eukaryota</taxon>
        <taxon>Fungi</taxon>
        <taxon>Dikarya</taxon>
        <taxon>Ascomycota</taxon>
        <taxon>Pezizomycotina</taxon>
        <taxon>Dothideomycetes</taxon>
        <taxon>Dothideomycetidae</taxon>
        <taxon>Mycosphaerellales</taxon>
        <taxon>Teratosphaeriaceae</taxon>
        <taxon>Teratosphaeria</taxon>
    </lineage>
</organism>
<evidence type="ECO:0000256" key="1">
    <source>
        <dbReference type="SAM" id="MobiDB-lite"/>
    </source>
</evidence>
<protein>
    <submittedName>
        <fullName evidence="2">Uncharacterized protein</fullName>
    </submittedName>
</protein>
<dbReference type="EMBL" id="ML995856">
    <property type="protein sequence ID" value="KAF2767459.1"/>
    <property type="molecule type" value="Genomic_DNA"/>
</dbReference>
<dbReference type="OrthoDB" id="10518327at2759"/>
<feature type="region of interest" description="Disordered" evidence="1">
    <location>
        <begin position="213"/>
        <end position="264"/>
    </location>
</feature>
<proteinExistence type="predicted"/>
<gene>
    <name evidence="2" type="ORF">EJ03DRAFT_353080</name>
</gene>